<reference evidence="1 2" key="1">
    <citation type="journal article" date="2022" name="New Phytol.">
        <title>Ecological generalism drives hyperdiversity of secondary metabolite gene clusters in xylarialean endophytes.</title>
        <authorList>
            <person name="Franco M.E.E."/>
            <person name="Wisecaver J.H."/>
            <person name="Arnold A.E."/>
            <person name="Ju Y.M."/>
            <person name="Slot J.C."/>
            <person name="Ahrendt S."/>
            <person name="Moore L.P."/>
            <person name="Eastman K.E."/>
            <person name="Scott K."/>
            <person name="Konkel Z."/>
            <person name="Mondo S.J."/>
            <person name="Kuo A."/>
            <person name="Hayes R.D."/>
            <person name="Haridas S."/>
            <person name="Andreopoulos B."/>
            <person name="Riley R."/>
            <person name="LaButti K."/>
            <person name="Pangilinan J."/>
            <person name="Lipzen A."/>
            <person name="Amirebrahimi M."/>
            <person name="Yan J."/>
            <person name="Adam C."/>
            <person name="Keymanesh K."/>
            <person name="Ng V."/>
            <person name="Louie K."/>
            <person name="Northen T."/>
            <person name="Drula E."/>
            <person name="Henrissat B."/>
            <person name="Hsieh H.M."/>
            <person name="Youens-Clark K."/>
            <person name="Lutzoni F."/>
            <person name="Miadlikowska J."/>
            <person name="Eastwood D.C."/>
            <person name="Hamelin R.C."/>
            <person name="Grigoriev I.V."/>
            <person name="U'Ren J.M."/>
        </authorList>
    </citation>
    <scope>NUCLEOTIDE SEQUENCE [LARGE SCALE GENOMIC DNA]</scope>
    <source>
        <strain evidence="1 2">ER1909</strain>
    </source>
</reference>
<proteinExistence type="predicted"/>
<dbReference type="Proteomes" id="UP001497680">
    <property type="component" value="Unassembled WGS sequence"/>
</dbReference>
<organism evidence="1 2">
    <name type="scientific">Hypoxylon rubiginosum</name>
    <dbReference type="NCBI Taxonomy" id="110542"/>
    <lineage>
        <taxon>Eukaryota</taxon>
        <taxon>Fungi</taxon>
        <taxon>Dikarya</taxon>
        <taxon>Ascomycota</taxon>
        <taxon>Pezizomycotina</taxon>
        <taxon>Sordariomycetes</taxon>
        <taxon>Xylariomycetidae</taxon>
        <taxon>Xylariales</taxon>
        <taxon>Hypoxylaceae</taxon>
        <taxon>Hypoxylon</taxon>
    </lineage>
</organism>
<protein>
    <submittedName>
        <fullName evidence="1">Uncharacterized protein</fullName>
    </submittedName>
</protein>
<keyword evidence="2" id="KW-1185">Reference proteome</keyword>
<accession>A0ACC0DHD2</accession>
<dbReference type="EMBL" id="MU394285">
    <property type="protein sequence ID" value="KAI6091938.1"/>
    <property type="molecule type" value="Genomic_DNA"/>
</dbReference>
<sequence length="333" mass="35833">MSATEVTTTSTSDLPSGDPIPSSAPTPAPKPKPFPLGALLAAAPSNADAFLAHLQRCLQTPSGIDTALLFVCYTSRLSASLLETATRPAVARSARQLLALAAALPPSATLVFSAKMLPSGGAAVLLGLAKRLRALSVLLSDARTFLRLWGLLNMYFWARRLVVQWRASKSQGVDEKSGSGAAKKEDRIETAISWVQLSACVIFQSLENVAYLSSKNVLGWSPAAQRRAGLWSARFWAAFVGVELGKLLYESSKRGSRTRAEKFAGGKTAQQVQVEEAEWTDAWRKTVVRNLAWAPLTLHWSTETGLLGEMAVGALASVPGVIQMRDLWKRTAE</sequence>
<gene>
    <name evidence="1" type="ORF">F4821DRAFT_225897</name>
</gene>
<evidence type="ECO:0000313" key="2">
    <source>
        <dbReference type="Proteomes" id="UP001497680"/>
    </source>
</evidence>
<comment type="caution">
    <text evidence="1">The sequence shown here is derived from an EMBL/GenBank/DDBJ whole genome shotgun (WGS) entry which is preliminary data.</text>
</comment>
<name>A0ACC0DHD2_9PEZI</name>
<evidence type="ECO:0000313" key="1">
    <source>
        <dbReference type="EMBL" id="KAI6091938.1"/>
    </source>
</evidence>